<dbReference type="EMBL" id="CP001727">
    <property type="protein sequence ID" value="ACV59333.1"/>
    <property type="molecule type" value="Genomic_DNA"/>
</dbReference>
<dbReference type="Gene3D" id="3.40.630.30">
    <property type="match status" value="1"/>
</dbReference>
<organism evidence="3 4">
    <name type="scientific">Alicyclobacillus acidocaldarius subsp. acidocaldarius (strain ATCC 27009 / DSM 446 / BCRC 14685 / JCM 5260 / KCTC 1825 / NBRC 15652 / NCIMB 11725 / NRRL B-14509 / 104-IA)</name>
    <name type="common">Bacillus acidocaldarius</name>
    <dbReference type="NCBI Taxonomy" id="521098"/>
    <lineage>
        <taxon>Bacteria</taxon>
        <taxon>Bacillati</taxon>
        <taxon>Bacillota</taxon>
        <taxon>Bacilli</taxon>
        <taxon>Bacillales</taxon>
        <taxon>Alicyclobacillaceae</taxon>
        <taxon>Alicyclobacillus</taxon>
    </lineage>
</organism>
<dbReference type="CDD" id="cd04301">
    <property type="entry name" value="NAT_SF"/>
    <property type="match status" value="1"/>
</dbReference>
<dbReference type="AlphaFoldDB" id="C8WRS2"/>
<feature type="domain" description="N-acetyltransferase" evidence="2">
    <location>
        <begin position="11"/>
        <end position="99"/>
    </location>
</feature>
<keyword evidence="3" id="KW-0808">Transferase</keyword>
<dbReference type="PROSITE" id="PS51186">
    <property type="entry name" value="GNAT"/>
    <property type="match status" value="1"/>
</dbReference>
<gene>
    <name evidence="3" type="ordered locus">Aaci_2326</name>
</gene>
<dbReference type="PANTHER" id="PTHR31435">
    <property type="entry name" value="PROTEIN NATD1"/>
    <property type="match status" value="1"/>
</dbReference>
<dbReference type="SUPFAM" id="SSF55729">
    <property type="entry name" value="Acyl-CoA N-acyltransferases (Nat)"/>
    <property type="match status" value="1"/>
</dbReference>
<dbReference type="InterPro" id="IPR031165">
    <property type="entry name" value="GNAT_YJDJ"/>
</dbReference>
<dbReference type="GO" id="GO:0016747">
    <property type="term" value="F:acyltransferase activity, transferring groups other than amino-acyl groups"/>
    <property type="evidence" value="ECO:0007669"/>
    <property type="project" value="InterPro"/>
</dbReference>
<dbReference type="PROSITE" id="PS51729">
    <property type="entry name" value="GNAT_YJDJ"/>
    <property type="match status" value="1"/>
</dbReference>
<evidence type="ECO:0000259" key="1">
    <source>
        <dbReference type="PROSITE" id="PS51186"/>
    </source>
</evidence>
<dbReference type="KEGG" id="aac:Aaci_2326"/>
<dbReference type="Proteomes" id="UP000001917">
    <property type="component" value="Chromosome"/>
</dbReference>
<dbReference type="STRING" id="521098.Aaci_2326"/>
<dbReference type="InterPro" id="IPR045057">
    <property type="entry name" value="Gcn5-rel_NAT"/>
</dbReference>
<evidence type="ECO:0000313" key="4">
    <source>
        <dbReference type="Proteomes" id="UP000001917"/>
    </source>
</evidence>
<dbReference type="InterPro" id="IPR000182">
    <property type="entry name" value="GNAT_dom"/>
</dbReference>
<sequence>MTSGERARTMQVVRVERGVELRNDDGDRIGYITCTDRGDGVWTIDHTVVDPAYQGQGLAAKLVDELVAMARERGVKLLPVCSYAVLRFRRRPDYADVQA</sequence>
<dbReference type="Pfam" id="PF14542">
    <property type="entry name" value="Acetyltransf_CG"/>
    <property type="match status" value="1"/>
</dbReference>
<evidence type="ECO:0000313" key="3">
    <source>
        <dbReference type="EMBL" id="ACV59333.1"/>
    </source>
</evidence>
<reference evidence="3 4" key="2">
    <citation type="journal article" date="2010" name="Stand. Genomic Sci.">
        <title>Complete genome sequence of Alicyclobacillus acidocaldarius type strain (104-IA).</title>
        <authorList>
            <person name="Mavromatis K."/>
            <person name="Sikorski J."/>
            <person name="Lapidus A."/>
            <person name="Glavina Del Rio T."/>
            <person name="Copeland A."/>
            <person name="Tice H."/>
            <person name="Cheng J.F."/>
            <person name="Lucas S."/>
            <person name="Chen F."/>
            <person name="Nolan M."/>
            <person name="Bruce D."/>
            <person name="Goodwin L."/>
            <person name="Pitluck S."/>
            <person name="Ivanova N."/>
            <person name="Ovchinnikova G."/>
            <person name="Pati A."/>
            <person name="Chen A."/>
            <person name="Palaniappan K."/>
            <person name="Land M."/>
            <person name="Hauser L."/>
            <person name="Chang Y.J."/>
            <person name="Jeffries C.D."/>
            <person name="Chain P."/>
            <person name="Meincke L."/>
            <person name="Sims D."/>
            <person name="Chertkov O."/>
            <person name="Han C."/>
            <person name="Brettin T."/>
            <person name="Detter J.C."/>
            <person name="Wahrenburg C."/>
            <person name="Rohde M."/>
            <person name="Pukall R."/>
            <person name="Goker M."/>
            <person name="Bristow J."/>
            <person name="Eisen J.A."/>
            <person name="Markowitz V."/>
            <person name="Hugenholtz P."/>
            <person name="Klenk H.P."/>
            <person name="Kyrpides N.C."/>
        </authorList>
    </citation>
    <scope>NUCLEOTIDE SEQUENCE [LARGE SCALE GENOMIC DNA]</scope>
    <source>
        <strain evidence="4">ATCC 27009 / DSM 446 / BCRC 14685 / JCM 5260 / KCTC 1825 / NBRC 15652 / NCIMB 11725 / NRRL B-14509 / 104-IA</strain>
    </source>
</reference>
<evidence type="ECO:0000259" key="2">
    <source>
        <dbReference type="PROSITE" id="PS51729"/>
    </source>
</evidence>
<dbReference type="HOGENOM" id="CLU_132888_0_1_9"/>
<dbReference type="InterPro" id="IPR016181">
    <property type="entry name" value="Acyl_CoA_acyltransferase"/>
</dbReference>
<proteinExistence type="predicted"/>
<keyword evidence="4" id="KW-1185">Reference proteome</keyword>
<dbReference type="PANTHER" id="PTHR31435:SF10">
    <property type="entry name" value="BSR4717 PROTEIN"/>
    <property type="match status" value="1"/>
</dbReference>
<protein>
    <submittedName>
        <fullName evidence="3">GCN5-related N-acetyltransferase</fullName>
    </submittedName>
</protein>
<accession>C8WRS2</accession>
<name>C8WRS2_ALIAD</name>
<dbReference type="eggNOG" id="COG2388">
    <property type="taxonomic scope" value="Bacteria"/>
</dbReference>
<feature type="domain" description="N-acetyltransferase" evidence="1">
    <location>
        <begin position="1"/>
        <end position="99"/>
    </location>
</feature>
<reference evidence="4" key="1">
    <citation type="submission" date="2009-09" db="EMBL/GenBank/DDBJ databases">
        <title>The complete chromosome of Alicyclobacillus acidocaldarius subsp. acidocaldarius DSM 446.</title>
        <authorList>
            <consortium name="US DOE Joint Genome Institute (JGI-PGF)"/>
            <person name="Lucas S."/>
            <person name="Copeland A."/>
            <person name="Lapidus A."/>
            <person name="Glavina del Rio T."/>
            <person name="Dalin E."/>
            <person name="Tice H."/>
            <person name="Bruce D."/>
            <person name="Goodwin L."/>
            <person name="Pitluck S."/>
            <person name="Kyrpides N."/>
            <person name="Mavromatis K."/>
            <person name="Ivanova N."/>
            <person name="Ovchinnikova G."/>
            <person name="Chertkov O."/>
            <person name="Sims D."/>
            <person name="Brettin T."/>
            <person name="Detter J.C."/>
            <person name="Han C."/>
            <person name="Larimer F."/>
            <person name="Land M."/>
            <person name="Hauser L."/>
            <person name="Markowitz V."/>
            <person name="Cheng J.-F."/>
            <person name="Hugenholtz P."/>
            <person name="Woyke T."/>
            <person name="Wu D."/>
            <person name="Pukall R."/>
            <person name="Klenk H.-P."/>
            <person name="Eisen J.A."/>
        </authorList>
    </citation>
    <scope>NUCLEOTIDE SEQUENCE [LARGE SCALE GENOMIC DNA]</scope>
    <source>
        <strain evidence="4">ATCC 27009 / DSM 446 / BCRC 14685 / JCM 5260 / KCTC 1825 / NBRC 15652 / NCIMB 11725 / NRRL B-14509 / 104-IA</strain>
    </source>
</reference>